<feature type="domain" description="Chitin-binding type-2" evidence="2">
    <location>
        <begin position="86"/>
        <end position="131"/>
    </location>
</feature>
<dbReference type="Pfam" id="PF01607">
    <property type="entry name" value="CBM_14"/>
    <property type="match status" value="5"/>
</dbReference>
<dbReference type="GO" id="GO:0008061">
    <property type="term" value="F:chitin binding"/>
    <property type="evidence" value="ECO:0007669"/>
    <property type="project" value="InterPro"/>
</dbReference>
<dbReference type="InterPro" id="IPR036508">
    <property type="entry name" value="Chitin-bd_dom_sf"/>
</dbReference>
<feature type="chain" id="PRO_5005521566" evidence="1">
    <location>
        <begin position="22"/>
        <end position="339"/>
    </location>
</feature>
<name>A0A0K8UYH2_BACLA</name>
<accession>A0A0K8UYH2</accession>
<dbReference type="GO" id="GO:0005576">
    <property type="term" value="C:extracellular region"/>
    <property type="evidence" value="ECO:0007669"/>
    <property type="project" value="InterPro"/>
</dbReference>
<dbReference type="SUPFAM" id="SSF57625">
    <property type="entry name" value="Invertebrate chitin-binding proteins"/>
    <property type="match status" value="5"/>
</dbReference>
<dbReference type="GeneID" id="108971521"/>
<reference evidence="3" key="1">
    <citation type="submission" date="2015-06" db="EMBL/GenBank/DDBJ databases">
        <authorList>
            <person name="Hoefler B.C."/>
            <person name="Straight P.D."/>
        </authorList>
    </citation>
    <scope>NUCLEOTIDE SEQUENCE</scope>
</reference>
<evidence type="ECO:0000259" key="2">
    <source>
        <dbReference type="PROSITE" id="PS50940"/>
    </source>
</evidence>
<feature type="domain" description="Chitin-binding type-2" evidence="2">
    <location>
        <begin position="26"/>
        <end position="83"/>
    </location>
</feature>
<proteinExistence type="predicted"/>
<dbReference type="PROSITE" id="PS50940">
    <property type="entry name" value="CHIT_BIND_II"/>
    <property type="match status" value="5"/>
</dbReference>
<protein>
    <submittedName>
        <fullName evidence="3">Peritrophin-48</fullName>
    </submittedName>
</protein>
<feature type="domain" description="Chitin-binding type-2" evidence="2">
    <location>
        <begin position="276"/>
        <end position="338"/>
    </location>
</feature>
<gene>
    <name evidence="3" type="primary">PE48A</name>
    <name evidence="3" type="ORF">c2_g1_i1</name>
</gene>
<dbReference type="SMART" id="SM00494">
    <property type="entry name" value="ChtBD2"/>
    <property type="match status" value="5"/>
</dbReference>
<dbReference type="AlphaFoldDB" id="A0A0K8UYH2"/>
<sequence>MLEKQFIVSWLILALANSISAEYNVNGVCTVVTDGLRIGSIDSCQRYYTCNNGVATPYDCPSGSSFSKDVQDCVAESEFQCTLNLSNPCTGADGTFVRKSGTCNGWIYCKNGKEAGSGSCANNLIFSNGVCKFGSCSTVATALTSNFTTICQIMKNNKYFGSTKQCGKWQVCRNNKLITGFCKDELAYDVKTGSCVLEADYECAQVTGITIQPDVESFGTCTTEGNIKASSICSDYLKCENSVWKSYSCSTNYYYDITTKTCVLRSNAKTYDCDRCQFSKSQFVNAVDTTCRKYLVCENGVKKSVNTCAVGYYFDETAEACIQGTGTDSAASNNACYVA</sequence>
<keyword evidence="1" id="KW-0732">Signal</keyword>
<feature type="signal peptide" evidence="1">
    <location>
        <begin position="1"/>
        <end position="21"/>
    </location>
</feature>
<organism evidence="3">
    <name type="scientific">Bactrocera latifrons</name>
    <name type="common">Malaysian fruit fly</name>
    <name type="synonym">Chaetodacus latifrons</name>
    <dbReference type="NCBI Taxonomy" id="174628"/>
    <lineage>
        <taxon>Eukaryota</taxon>
        <taxon>Metazoa</taxon>
        <taxon>Ecdysozoa</taxon>
        <taxon>Arthropoda</taxon>
        <taxon>Hexapoda</taxon>
        <taxon>Insecta</taxon>
        <taxon>Pterygota</taxon>
        <taxon>Neoptera</taxon>
        <taxon>Endopterygota</taxon>
        <taxon>Diptera</taxon>
        <taxon>Brachycera</taxon>
        <taxon>Muscomorpha</taxon>
        <taxon>Tephritoidea</taxon>
        <taxon>Tephritidae</taxon>
        <taxon>Bactrocera</taxon>
        <taxon>Bactrocera</taxon>
    </lineage>
</organism>
<evidence type="ECO:0000256" key="1">
    <source>
        <dbReference type="SAM" id="SignalP"/>
    </source>
</evidence>
<feature type="domain" description="Chitin-binding type-2" evidence="2">
    <location>
        <begin position="148"/>
        <end position="205"/>
    </location>
</feature>
<dbReference type="OrthoDB" id="6020543at2759"/>
<feature type="domain" description="Chitin-binding type-2" evidence="2">
    <location>
        <begin position="218"/>
        <end position="275"/>
    </location>
</feature>
<dbReference type="InterPro" id="IPR002557">
    <property type="entry name" value="Chitin-bd_dom"/>
</dbReference>
<dbReference type="Gene3D" id="2.170.140.10">
    <property type="entry name" value="Chitin binding domain"/>
    <property type="match status" value="3"/>
</dbReference>
<evidence type="ECO:0000313" key="3">
    <source>
        <dbReference type="EMBL" id="JAI31375.1"/>
    </source>
</evidence>
<dbReference type="EMBL" id="GDHF01020939">
    <property type="protein sequence ID" value="JAI31375.1"/>
    <property type="molecule type" value="Transcribed_RNA"/>
</dbReference>